<comment type="caution">
    <text evidence="13">The sequence shown here is derived from an EMBL/GenBank/DDBJ whole genome shotgun (WGS) entry which is preliminary data.</text>
</comment>
<dbReference type="InterPro" id="IPR018094">
    <property type="entry name" value="Thymidylate_kinase"/>
</dbReference>
<evidence type="ECO:0000256" key="7">
    <source>
        <dbReference type="ARBA" id="ARBA00022777"/>
    </source>
</evidence>
<dbReference type="NCBIfam" id="TIGR00041">
    <property type="entry name" value="DTMP_kinase"/>
    <property type="match status" value="1"/>
</dbReference>
<evidence type="ECO:0000256" key="5">
    <source>
        <dbReference type="ARBA" id="ARBA00022727"/>
    </source>
</evidence>
<dbReference type="EC" id="2.7.4.9" evidence="2 11"/>
<evidence type="ECO:0000256" key="1">
    <source>
        <dbReference type="ARBA" id="ARBA00009776"/>
    </source>
</evidence>
<dbReference type="RefSeq" id="WP_284100180.1">
    <property type="nucleotide sequence ID" value="NZ_JARRAF010000006.1"/>
</dbReference>
<sequence>MKPPLFLSLEGLDGAGKSTHLAWLTQWLDSHQINPLITREPGGTPLGERLREILLHEPMHADTEALLMFAARREHLAAVIEPALAAGRWVVSDRFTDASYAYQCGGRGLSFERLQQLENWVQGRADGLLQPHLTLLFDVTPEVSQARLAGAREPDRFERERADFFVKVRAAYHARAKADPERIKIIDSTRSFEAIQQELERVMQDALRRFSW</sequence>
<dbReference type="GO" id="GO:0004798">
    <property type="term" value="F:dTMP kinase activity"/>
    <property type="evidence" value="ECO:0007669"/>
    <property type="project" value="UniProtKB-EC"/>
</dbReference>
<keyword evidence="8 11" id="KW-0067">ATP-binding</keyword>
<evidence type="ECO:0000256" key="10">
    <source>
        <dbReference type="ARBA" id="ARBA00048743"/>
    </source>
</evidence>
<keyword evidence="7 11" id="KW-0418">Kinase</keyword>
<dbReference type="HAMAP" id="MF_00165">
    <property type="entry name" value="Thymidylate_kinase"/>
    <property type="match status" value="1"/>
</dbReference>
<evidence type="ECO:0000256" key="3">
    <source>
        <dbReference type="ARBA" id="ARBA00017144"/>
    </source>
</evidence>
<dbReference type="CDD" id="cd01672">
    <property type="entry name" value="TMPK"/>
    <property type="match status" value="1"/>
</dbReference>
<dbReference type="SUPFAM" id="SSF52540">
    <property type="entry name" value="P-loop containing nucleoside triphosphate hydrolases"/>
    <property type="match status" value="1"/>
</dbReference>
<dbReference type="Proteomes" id="UP001172778">
    <property type="component" value="Unassembled WGS sequence"/>
</dbReference>
<feature type="domain" description="Thymidylate kinase-like" evidence="12">
    <location>
        <begin position="9"/>
        <end position="198"/>
    </location>
</feature>
<evidence type="ECO:0000256" key="6">
    <source>
        <dbReference type="ARBA" id="ARBA00022741"/>
    </source>
</evidence>
<evidence type="ECO:0000256" key="2">
    <source>
        <dbReference type="ARBA" id="ARBA00012980"/>
    </source>
</evidence>
<protein>
    <recommendedName>
        <fullName evidence="3 11">Thymidylate kinase</fullName>
        <ecNumber evidence="2 11">2.7.4.9</ecNumber>
    </recommendedName>
    <alternativeName>
        <fullName evidence="9 11">dTMP kinase</fullName>
    </alternativeName>
</protein>
<evidence type="ECO:0000259" key="12">
    <source>
        <dbReference type="Pfam" id="PF02223"/>
    </source>
</evidence>
<gene>
    <name evidence="11 13" type="primary">tmk</name>
    <name evidence="13" type="ORF">PZA18_07420</name>
</gene>
<comment type="function">
    <text evidence="11">Phosphorylation of dTMP to form dTDP in both de novo and salvage pathways of dTTP synthesis.</text>
</comment>
<evidence type="ECO:0000256" key="9">
    <source>
        <dbReference type="ARBA" id="ARBA00029962"/>
    </source>
</evidence>
<dbReference type="EMBL" id="JARRAF010000006">
    <property type="protein sequence ID" value="MDK2123876.1"/>
    <property type="molecule type" value="Genomic_DNA"/>
</dbReference>
<organism evidence="13 14">
    <name type="scientific">Parachitinimonas caeni</name>
    <dbReference type="NCBI Taxonomy" id="3031301"/>
    <lineage>
        <taxon>Bacteria</taxon>
        <taxon>Pseudomonadati</taxon>
        <taxon>Pseudomonadota</taxon>
        <taxon>Betaproteobacteria</taxon>
        <taxon>Neisseriales</taxon>
        <taxon>Chitinibacteraceae</taxon>
        <taxon>Parachitinimonas</taxon>
    </lineage>
</organism>
<feature type="binding site" evidence="11">
    <location>
        <begin position="11"/>
        <end position="18"/>
    </location>
    <ligand>
        <name>ATP</name>
        <dbReference type="ChEBI" id="CHEBI:30616"/>
    </ligand>
</feature>
<comment type="similarity">
    <text evidence="1 11">Belongs to the thymidylate kinase family.</text>
</comment>
<accession>A0ABT7DUX5</accession>
<proteinExistence type="inferred from homology"/>
<name>A0ABT7DUX5_9NEIS</name>
<comment type="catalytic activity">
    <reaction evidence="10 11">
        <text>dTMP + ATP = dTDP + ADP</text>
        <dbReference type="Rhea" id="RHEA:13517"/>
        <dbReference type="ChEBI" id="CHEBI:30616"/>
        <dbReference type="ChEBI" id="CHEBI:58369"/>
        <dbReference type="ChEBI" id="CHEBI:63528"/>
        <dbReference type="ChEBI" id="CHEBI:456216"/>
        <dbReference type="EC" id="2.7.4.9"/>
    </reaction>
</comment>
<dbReference type="PANTHER" id="PTHR10344:SF4">
    <property type="entry name" value="UMP-CMP KINASE 2, MITOCHONDRIAL"/>
    <property type="match status" value="1"/>
</dbReference>
<evidence type="ECO:0000256" key="11">
    <source>
        <dbReference type="HAMAP-Rule" id="MF_00165"/>
    </source>
</evidence>
<dbReference type="PANTHER" id="PTHR10344">
    <property type="entry name" value="THYMIDYLATE KINASE"/>
    <property type="match status" value="1"/>
</dbReference>
<evidence type="ECO:0000256" key="4">
    <source>
        <dbReference type="ARBA" id="ARBA00022679"/>
    </source>
</evidence>
<dbReference type="Pfam" id="PF02223">
    <property type="entry name" value="Thymidylate_kin"/>
    <property type="match status" value="1"/>
</dbReference>
<dbReference type="InterPro" id="IPR039430">
    <property type="entry name" value="Thymidylate_kin-like_dom"/>
</dbReference>
<evidence type="ECO:0000256" key="8">
    <source>
        <dbReference type="ARBA" id="ARBA00022840"/>
    </source>
</evidence>
<dbReference type="InterPro" id="IPR027417">
    <property type="entry name" value="P-loop_NTPase"/>
</dbReference>
<reference evidence="13" key="1">
    <citation type="submission" date="2023-03" db="EMBL/GenBank/DDBJ databases">
        <title>Chitinimonas shenzhenensis gen. nov., sp. nov., a novel member of family Burkholderiaceae isolated from activated sludge collected in Shen Zhen, China.</title>
        <authorList>
            <person name="Wang X."/>
        </authorList>
    </citation>
    <scope>NUCLEOTIDE SEQUENCE</scope>
    <source>
        <strain evidence="13">DQS-5</strain>
    </source>
</reference>
<keyword evidence="6 11" id="KW-0547">Nucleotide-binding</keyword>
<keyword evidence="4 11" id="KW-0808">Transferase</keyword>
<evidence type="ECO:0000313" key="14">
    <source>
        <dbReference type="Proteomes" id="UP001172778"/>
    </source>
</evidence>
<dbReference type="Gene3D" id="3.40.50.300">
    <property type="entry name" value="P-loop containing nucleotide triphosphate hydrolases"/>
    <property type="match status" value="1"/>
</dbReference>
<keyword evidence="14" id="KW-1185">Reference proteome</keyword>
<evidence type="ECO:0000313" key="13">
    <source>
        <dbReference type="EMBL" id="MDK2123876.1"/>
    </source>
</evidence>
<keyword evidence="5 11" id="KW-0545">Nucleotide biosynthesis</keyword>